<dbReference type="CDD" id="cd00075">
    <property type="entry name" value="HATPase"/>
    <property type="match status" value="1"/>
</dbReference>
<evidence type="ECO:0000256" key="7">
    <source>
        <dbReference type="ARBA" id="ARBA00022679"/>
    </source>
</evidence>
<dbReference type="CDD" id="cd06225">
    <property type="entry name" value="HAMP"/>
    <property type="match status" value="1"/>
</dbReference>
<evidence type="ECO:0000256" key="13">
    <source>
        <dbReference type="ARBA" id="ARBA00023012"/>
    </source>
</evidence>
<evidence type="ECO:0000256" key="8">
    <source>
        <dbReference type="ARBA" id="ARBA00022692"/>
    </source>
</evidence>
<dbReference type="InterPro" id="IPR050980">
    <property type="entry name" value="2C_sensor_his_kinase"/>
</dbReference>
<dbReference type="Pfam" id="PF00672">
    <property type="entry name" value="HAMP"/>
    <property type="match status" value="1"/>
</dbReference>
<dbReference type="EC" id="2.7.13.3" evidence="3"/>
<reference evidence="18 19" key="1">
    <citation type="journal article" date="2023" name="ISME J.">
        <title>Cultivation and genomic characterization of novel and ubiquitous marine nitrite-oxidizing bacteria from the Nitrospirales.</title>
        <authorList>
            <person name="Mueller A.J."/>
            <person name="Daebeler A."/>
            <person name="Herbold C.W."/>
            <person name="Kirkegaard R.H."/>
            <person name="Daims H."/>
        </authorList>
    </citation>
    <scope>NUCLEOTIDE SEQUENCE [LARGE SCALE GENOMIC DNA]</scope>
    <source>
        <strain evidence="18 19">EB</strain>
    </source>
</reference>
<sequence>MIPLVASFQRWLPQRLASQMIGLLLGALVIAQVANFLIFMMDERRAANRLVERTQILERTASLVQLIEHSSPGIHGKMVQAASSRKLYFWFSDVSPIPANTPQTDNDLMARLKELLGDHDIHQLRILTHEQQKLLMKEEKTTQTFGDPDVISFSKRLQQQVASLPLSKVDPPGLLVSAHLADGRWLNAGLGINPPLSRWVWPTFFSMVLAVGSICIIVVFMVKRITRPLQRLAEAAELVGRGETITPVSEDGPVDIQQTIHAFNRMYDRLQRFVQDRTRMLAAISHDLRTPITSLRLQAELITDEDAKEKILKTLDEMQHMTEATLAFARDEASAEQSRSVDLAALVDSLCQDLADLGMEVSCEATEKTPYTCRPVSLKRALRNLIENAVHYGQRARVELQQAEGEFQILIWDNGPGIPEQDEERVFQPFVRLEESRSHETGGIGLGLAIARSIVRQHGGDITLAKYKSQEFCVTVHLPQSHSTIGQSGHQVQVSERPTLTRTIL</sequence>
<evidence type="ECO:0000256" key="3">
    <source>
        <dbReference type="ARBA" id="ARBA00012438"/>
    </source>
</evidence>
<evidence type="ECO:0000256" key="1">
    <source>
        <dbReference type="ARBA" id="ARBA00000085"/>
    </source>
</evidence>
<evidence type="ECO:0000256" key="6">
    <source>
        <dbReference type="ARBA" id="ARBA00022553"/>
    </source>
</evidence>
<feature type="domain" description="HAMP" evidence="17">
    <location>
        <begin position="223"/>
        <end position="275"/>
    </location>
</feature>
<dbReference type="CDD" id="cd00082">
    <property type="entry name" value="HisKA"/>
    <property type="match status" value="1"/>
</dbReference>
<dbReference type="InterPro" id="IPR003660">
    <property type="entry name" value="HAMP_dom"/>
</dbReference>
<dbReference type="SUPFAM" id="SSF158472">
    <property type="entry name" value="HAMP domain-like"/>
    <property type="match status" value="1"/>
</dbReference>
<dbReference type="InterPro" id="IPR003594">
    <property type="entry name" value="HATPase_dom"/>
</dbReference>
<dbReference type="Pfam" id="PF02518">
    <property type="entry name" value="HATPase_c"/>
    <property type="match status" value="1"/>
</dbReference>
<keyword evidence="5" id="KW-0997">Cell inner membrane</keyword>
<proteinExistence type="predicted"/>
<dbReference type="Gene3D" id="1.10.287.130">
    <property type="match status" value="1"/>
</dbReference>
<dbReference type="EMBL" id="JAQOUE010000001">
    <property type="protein sequence ID" value="MDT7042961.1"/>
    <property type="molecule type" value="Genomic_DNA"/>
</dbReference>
<comment type="subcellular location">
    <subcellularLocation>
        <location evidence="2">Cell inner membrane</location>
        <topology evidence="2">Multi-pass membrane protein</topology>
    </subcellularLocation>
</comment>
<evidence type="ECO:0000256" key="15">
    <source>
        <dbReference type="SAM" id="Phobius"/>
    </source>
</evidence>
<feature type="transmembrane region" description="Helical" evidence="15">
    <location>
        <begin position="21"/>
        <end position="41"/>
    </location>
</feature>
<dbReference type="Proteomes" id="UP001250932">
    <property type="component" value="Unassembled WGS sequence"/>
</dbReference>
<dbReference type="SUPFAM" id="SSF47384">
    <property type="entry name" value="Homodimeric domain of signal transducing histidine kinase"/>
    <property type="match status" value="1"/>
</dbReference>
<dbReference type="SUPFAM" id="SSF55874">
    <property type="entry name" value="ATPase domain of HSP90 chaperone/DNA topoisomerase II/histidine kinase"/>
    <property type="match status" value="1"/>
</dbReference>
<dbReference type="PROSITE" id="PS50109">
    <property type="entry name" value="HIS_KIN"/>
    <property type="match status" value="1"/>
</dbReference>
<evidence type="ECO:0000256" key="14">
    <source>
        <dbReference type="ARBA" id="ARBA00023136"/>
    </source>
</evidence>
<dbReference type="GO" id="GO:0005524">
    <property type="term" value="F:ATP binding"/>
    <property type="evidence" value="ECO:0007669"/>
    <property type="project" value="UniProtKB-KW"/>
</dbReference>
<dbReference type="Gene3D" id="3.30.565.10">
    <property type="entry name" value="Histidine kinase-like ATPase, C-terminal domain"/>
    <property type="match status" value="1"/>
</dbReference>
<keyword evidence="6" id="KW-0597">Phosphoprotein</keyword>
<gene>
    <name evidence="18" type="ORF">PPG34_11405</name>
</gene>
<feature type="domain" description="Histidine kinase" evidence="16">
    <location>
        <begin position="283"/>
        <end position="482"/>
    </location>
</feature>
<keyword evidence="13" id="KW-0902">Two-component regulatory system</keyword>
<dbReference type="SMART" id="SM00387">
    <property type="entry name" value="HATPase_c"/>
    <property type="match status" value="1"/>
</dbReference>
<evidence type="ECO:0000259" key="17">
    <source>
        <dbReference type="PROSITE" id="PS50885"/>
    </source>
</evidence>
<evidence type="ECO:0000256" key="5">
    <source>
        <dbReference type="ARBA" id="ARBA00022519"/>
    </source>
</evidence>
<dbReference type="Pfam" id="PF00512">
    <property type="entry name" value="HisKA"/>
    <property type="match status" value="1"/>
</dbReference>
<comment type="caution">
    <text evidence="18">The sequence shown here is derived from an EMBL/GenBank/DDBJ whole genome shotgun (WGS) entry which is preliminary data.</text>
</comment>
<accession>A0ABU3K988</accession>
<evidence type="ECO:0000256" key="12">
    <source>
        <dbReference type="ARBA" id="ARBA00022989"/>
    </source>
</evidence>
<keyword evidence="12 15" id="KW-1133">Transmembrane helix</keyword>
<protein>
    <recommendedName>
        <fullName evidence="3">histidine kinase</fullName>
        <ecNumber evidence="3">2.7.13.3</ecNumber>
    </recommendedName>
</protein>
<dbReference type="InterPro" id="IPR004358">
    <property type="entry name" value="Sig_transdc_His_kin-like_C"/>
</dbReference>
<evidence type="ECO:0000259" key="16">
    <source>
        <dbReference type="PROSITE" id="PS50109"/>
    </source>
</evidence>
<keyword evidence="8 15" id="KW-0812">Transmembrane</keyword>
<organism evidence="18 19">
    <name type="scientific">Candidatus Nitronereus thalassa</name>
    <dbReference type="NCBI Taxonomy" id="3020898"/>
    <lineage>
        <taxon>Bacteria</taxon>
        <taxon>Pseudomonadati</taxon>
        <taxon>Nitrospirota</taxon>
        <taxon>Nitrospiria</taxon>
        <taxon>Nitrospirales</taxon>
        <taxon>Nitrospiraceae</taxon>
        <taxon>Candidatus Nitronereus</taxon>
    </lineage>
</organism>
<dbReference type="PROSITE" id="PS50885">
    <property type="entry name" value="HAMP"/>
    <property type="match status" value="1"/>
</dbReference>
<evidence type="ECO:0000313" key="18">
    <source>
        <dbReference type="EMBL" id="MDT7042961.1"/>
    </source>
</evidence>
<keyword evidence="10" id="KW-0418">Kinase</keyword>
<dbReference type="SMART" id="SM00388">
    <property type="entry name" value="HisKA"/>
    <property type="match status" value="1"/>
</dbReference>
<evidence type="ECO:0000313" key="19">
    <source>
        <dbReference type="Proteomes" id="UP001250932"/>
    </source>
</evidence>
<evidence type="ECO:0000256" key="10">
    <source>
        <dbReference type="ARBA" id="ARBA00022777"/>
    </source>
</evidence>
<dbReference type="InterPro" id="IPR005467">
    <property type="entry name" value="His_kinase_dom"/>
</dbReference>
<keyword evidence="14 15" id="KW-0472">Membrane</keyword>
<dbReference type="PRINTS" id="PR00344">
    <property type="entry name" value="BCTRLSENSOR"/>
</dbReference>
<keyword evidence="19" id="KW-1185">Reference proteome</keyword>
<evidence type="ECO:0000256" key="9">
    <source>
        <dbReference type="ARBA" id="ARBA00022741"/>
    </source>
</evidence>
<dbReference type="InterPro" id="IPR036890">
    <property type="entry name" value="HATPase_C_sf"/>
</dbReference>
<dbReference type="SMART" id="SM00304">
    <property type="entry name" value="HAMP"/>
    <property type="match status" value="1"/>
</dbReference>
<evidence type="ECO:0000256" key="4">
    <source>
        <dbReference type="ARBA" id="ARBA00022475"/>
    </source>
</evidence>
<keyword evidence="11 18" id="KW-0067">ATP-binding</keyword>
<keyword evidence="4" id="KW-1003">Cell membrane</keyword>
<name>A0ABU3K988_9BACT</name>
<dbReference type="RefSeq" id="WP_313833435.1">
    <property type="nucleotide sequence ID" value="NZ_JAQOUE010000001.1"/>
</dbReference>
<comment type="catalytic activity">
    <reaction evidence="1">
        <text>ATP + protein L-histidine = ADP + protein N-phospho-L-histidine.</text>
        <dbReference type="EC" id="2.7.13.3"/>
    </reaction>
</comment>
<keyword evidence="7" id="KW-0808">Transferase</keyword>
<evidence type="ECO:0000256" key="11">
    <source>
        <dbReference type="ARBA" id="ARBA00022840"/>
    </source>
</evidence>
<dbReference type="InterPro" id="IPR003661">
    <property type="entry name" value="HisK_dim/P_dom"/>
</dbReference>
<dbReference type="InterPro" id="IPR036097">
    <property type="entry name" value="HisK_dim/P_sf"/>
</dbReference>
<evidence type="ECO:0000256" key="2">
    <source>
        <dbReference type="ARBA" id="ARBA00004429"/>
    </source>
</evidence>
<dbReference type="PANTHER" id="PTHR44936">
    <property type="entry name" value="SENSOR PROTEIN CREC"/>
    <property type="match status" value="1"/>
</dbReference>
<feature type="transmembrane region" description="Helical" evidence="15">
    <location>
        <begin position="199"/>
        <end position="222"/>
    </location>
</feature>
<keyword evidence="9" id="KW-0547">Nucleotide-binding</keyword>
<dbReference type="PANTHER" id="PTHR44936:SF5">
    <property type="entry name" value="SENSOR HISTIDINE KINASE ENVZ"/>
    <property type="match status" value="1"/>
</dbReference>